<evidence type="ECO:0000259" key="3">
    <source>
        <dbReference type="PROSITE" id="PS50878"/>
    </source>
</evidence>
<dbReference type="OMA" id="WASSSND"/>
<dbReference type="GeneTree" id="ENSGT00940000163417"/>
<dbReference type="STRING" id="41447.ENSSDUP00000014917"/>
<dbReference type="SUPFAM" id="SSF56672">
    <property type="entry name" value="DNA/RNA polymerases"/>
    <property type="match status" value="1"/>
</dbReference>
<evidence type="ECO:0000256" key="2">
    <source>
        <dbReference type="ARBA" id="ARBA00012180"/>
    </source>
</evidence>
<organism evidence="4 5">
    <name type="scientific">Seriola dumerili</name>
    <name type="common">Greater amberjack</name>
    <name type="synonym">Caranx dumerili</name>
    <dbReference type="NCBI Taxonomy" id="41447"/>
    <lineage>
        <taxon>Eukaryota</taxon>
        <taxon>Metazoa</taxon>
        <taxon>Chordata</taxon>
        <taxon>Craniata</taxon>
        <taxon>Vertebrata</taxon>
        <taxon>Euteleostomi</taxon>
        <taxon>Actinopterygii</taxon>
        <taxon>Neopterygii</taxon>
        <taxon>Teleostei</taxon>
        <taxon>Neoteleostei</taxon>
        <taxon>Acanthomorphata</taxon>
        <taxon>Carangaria</taxon>
        <taxon>Carangiformes</taxon>
        <taxon>Carangidae</taxon>
        <taxon>Seriola</taxon>
    </lineage>
</organism>
<dbReference type="Gene3D" id="2.40.70.10">
    <property type="entry name" value="Acid Proteases"/>
    <property type="match status" value="1"/>
</dbReference>
<dbReference type="Gene3D" id="3.10.10.10">
    <property type="entry name" value="HIV Type 1 Reverse Transcriptase, subunit A, domain 1"/>
    <property type="match status" value="1"/>
</dbReference>
<evidence type="ECO:0000256" key="1">
    <source>
        <dbReference type="ARBA" id="ARBA00010879"/>
    </source>
</evidence>
<proteinExistence type="inferred from homology"/>
<name>A0A3B4U985_SERDU</name>
<dbReference type="Proteomes" id="UP000261420">
    <property type="component" value="Unplaced"/>
</dbReference>
<accession>A0A3B4U985</accession>
<reference evidence="4" key="1">
    <citation type="submission" date="2025-08" db="UniProtKB">
        <authorList>
            <consortium name="Ensembl"/>
        </authorList>
    </citation>
    <scope>IDENTIFICATION</scope>
</reference>
<dbReference type="InterPro" id="IPR051320">
    <property type="entry name" value="Viral_Replic_Matur_Polypro"/>
</dbReference>
<dbReference type="InterPro" id="IPR043128">
    <property type="entry name" value="Rev_trsase/Diguanyl_cyclase"/>
</dbReference>
<evidence type="ECO:0000313" key="5">
    <source>
        <dbReference type="Proteomes" id="UP000261420"/>
    </source>
</evidence>
<dbReference type="PROSITE" id="PS50878">
    <property type="entry name" value="RT_POL"/>
    <property type="match status" value="1"/>
</dbReference>
<protein>
    <recommendedName>
        <fullName evidence="2">ribonuclease H</fullName>
        <ecNumber evidence="2">3.1.26.4</ecNumber>
    </recommendedName>
</protein>
<reference evidence="4" key="2">
    <citation type="submission" date="2025-09" db="UniProtKB">
        <authorList>
            <consortium name="Ensembl"/>
        </authorList>
    </citation>
    <scope>IDENTIFICATION</scope>
</reference>
<dbReference type="EC" id="3.1.26.4" evidence="2"/>
<dbReference type="InterPro" id="IPR021109">
    <property type="entry name" value="Peptidase_aspartic_dom_sf"/>
</dbReference>
<comment type="similarity">
    <text evidence="1">Belongs to the beta type-B retroviral polymerase family. HERV class-II K(HML-2) pol subfamily.</text>
</comment>
<dbReference type="PANTHER" id="PTHR33064:SF37">
    <property type="entry name" value="RIBONUCLEASE H"/>
    <property type="match status" value="1"/>
</dbReference>
<feature type="domain" description="Reverse transcriptase" evidence="3">
    <location>
        <begin position="147"/>
        <end position="350"/>
    </location>
</feature>
<keyword evidence="5" id="KW-1185">Reference proteome</keyword>
<evidence type="ECO:0000313" key="4">
    <source>
        <dbReference type="Ensembl" id="ENSSDUP00000014917.1"/>
    </source>
</evidence>
<dbReference type="Ensembl" id="ENSSDUT00000015201.1">
    <property type="protein sequence ID" value="ENSSDUP00000014917.1"/>
    <property type="gene ID" value="ENSSDUG00000010900.1"/>
</dbReference>
<dbReference type="GO" id="GO:0004523">
    <property type="term" value="F:RNA-DNA hybrid ribonuclease activity"/>
    <property type="evidence" value="ECO:0007669"/>
    <property type="project" value="UniProtKB-EC"/>
</dbReference>
<dbReference type="InterPro" id="IPR000477">
    <property type="entry name" value="RT_dom"/>
</dbReference>
<dbReference type="Pfam" id="PF00078">
    <property type="entry name" value="RVT_1"/>
    <property type="match status" value="1"/>
</dbReference>
<dbReference type="InterPro" id="IPR043502">
    <property type="entry name" value="DNA/RNA_pol_sf"/>
</dbReference>
<sequence length="350" mass="38959">VICTSIIKSETESLSQNANINVEAADVTHSFLISDKSPINLMGRDLLCNLHASIYSFQTQTITHLGEEMYMLFLSAHIQLPHSNFVMHQPPPPPQYGPPSELAEVPYTLWAKHKNHIGLVTSAPPHQVTLKPNVSLPRIRQYRIPPKAIAGIEDVIQSLCMPMLPIPKPNRPDEWYFVQDLQAIDSIMIPPAAVVTDTNAILTSLPSNSRYYMVVDLCSAFFSIPLHPDSQYLFAFTFKGSSGRQYTWKTLPQGFVSSPTVYAAAVKRDLDNLEFPGGSIFLQYTDNLLIASPLEEACHTDSILLLQRLAECGHRASLARLQFCRAEVTYSARQRIRKPAGKHSCCNVGA</sequence>
<dbReference type="AlphaFoldDB" id="A0A3B4U985"/>
<dbReference type="Gene3D" id="3.30.70.270">
    <property type="match status" value="1"/>
</dbReference>
<dbReference type="PANTHER" id="PTHR33064">
    <property type="entry name" value="POL PROTEIN"/>
    <property type="match status" value="1"/>
</dbReference>